<feature type="non-terminal residue" evidence="2">
    <location>
        <position position="1"/>
    </location>
</feature>
<dbReference type="Proteomes" id="UP000708208">
    <property type="component" value="Unassembled WGS sequence"/>
</dbReference>
<feature type="region of interest" description="Disordered" evidence="1">
    <location>
        <begin position="18"/>
        <end position="38"/>
    </location>
</feature>
<accession>A0A8J2NRZ1</accession>
<evidence type="ECO:0000313" key="2">
    <source>
        <dbReference type="EMBL" id="CAG7663248.1"/>
    </source>
</evidence>
<name>A0A8J2NRZ1_9HEXA</name>
<evidence type="ECO:0000313" key="3">
    <source>
        <dbReference type="Proteomes" id="UP000708208"/>
    </source>
</evidence>
<sequence length="38" mass="4237">VVLILAEPLESIRDFKESEKRKNTLDGQAGDHQSLAEV</sequence>
<proteinExistence type="predicted"/>
<keyword evidence="3" id="KW-1185">Reference proteome</keyword>
<dbReference type="AlphaFoldDB" id="A0A8J2NRZ1"/>
<dbReference type="EMBL" id="CAJVCH010008367">
    <property type="protein sequence ID" value="CAG7663248.1"/>
    <property type="molecule type" value="Genomic_DNA"/>
</dbReference>
<organism evidence="2 3">
    <name type="scientific">Allacma fusca</name>
    <dbReference type="NCBI Taxonomy" id="39272"/>
    <lineage>
        <taxon>Eukaryota</taxon>
        <taxon>Metazoa</taxon>
        <taxon>Ecdysozoa</taxon>
        <taxon>Arthropoda</taxon>
        <taxon>Hexapoda</taxon>
        <taxon>Collembola</taxon>
        <taxon>Symphypleona</taxon>
        <taxon>Sminthuridae</taxon>
        <taxon>Allacma</taxon>
    </lineage>
</organism>
<protein>
    <submittedName>
        <fullName evidence="2">Uncharacterized protein</fullName>
    </submittedName>
</protein>
<evidence type="ECO:0000256" key="1">
    <source>
        <dbReference type="SAM" id="MobiDB-lite"/>
    </source>
</evidence>
<gene>
    <name evidence="2" type="ORF">AFUS01_LOCUS1504</name>
</gene>
<comment type="caution">
    <text evidence="2">The sequence shown here is derived from an EMBL/GenBank/DDBJ whole genome shotgun (WGS) entry which is preliminary data.</text>
</comment>
<reference evidence="2" key="1">
    <citation type="submission" date="2021-06" db="EMBL/GenBank/DDBJ databases">
        <authorList>
            <person name="Hodson N. C."/>
            <person name="Mongue J. A."/>
            <person name="Jaron S. K."/>
        </authorList>
    </citation>
    <scope>NUCLEOTIDE SEQUENCE</scope>
</reference>